<dbReference type="EMBL" id="BAABIK010000010">
    <property type="protein sequence ID" value="GAA4939727.1"/>
    <property type="molecule type" value="Genomic_DNA"/>
</dbReference>
<sequence length="190" mass="18383">MHRRLAGILIGCVFGAVFVFVNSGAPMGPGLVAFARAAAVLALAAAAVPAVLAARSTAADRSPDAPGAGSAGGRPAMFGRGYAAVVAAEAVLLFGGFPALHALGAPAEANVAWIALIVGLHFAALAAVWREASVLVPGVGLTLLGAAGFALVGLAHTPLVPIVSGVLSGAVLLVSGAVAAVGSLRAARRA</sequence>
<feature type="transmembrane region" description="Helical" evidence="1">
    <location>
        <begin position="110"/>
        <end position="129"/>
    </location>
</feature>
<keyword evidence="1" id="KW-1133">Transmembrane helix</keyword>
<feature type="transmembrane region" description="Helical" evidence="1">
    <location>
        <begin position="162"/>
        <end position="184"/>
    </location>
</feature>
<keyword evidence="1" id="KW-0472">Membrane</keyword>
<comment type="caution">
    <text evidence="2">The sequence shown here is derived from an EMBL/GenBank/DDBJ whole genome shotgun (WGS) entry which is preliminary data.</text>
</comment>
<reference evidence="3" key="1">
    <citation type="journal article" date="2019" name="Int. J. Syst. Evol. Microbiol.">
        <title>The Global Catalogue of Microorganisms (GCM) 10K type strain sequencing project: providing services to taxonomists for standard genome sequencing and annotation.</title>
        <authorList>
            <consortium name="The Broad Institute Genomics Platform"/>
            <consortium name="The Broad Institute Genome Sequencing Center for Infectious Disease"/>
            <person name="Wu L."/>
            <person name="Ma J."/>
        </authorList>
    </citation>
    <scope>NUCLEOTIDE SEQUENCE [LARGE SCALE GENOMIC DNA]</scope>
    <source>
        <strain evidence="3">JCM 18123</strain>
    </source>
</reference>
<feature type="transmembrane region" description="Helical" evidence="1">
    <location>
        <begin position="7"/>
        <end position="25"/>
    </location>
</feature>
<protein>
    <submittedName>
        <fullName evidence="2">Uncharacterized protein</fullName>
    </submittedName>
</protein>
<dbReference type="RefSeq" id="WP_345556488.1">
    <property type="nucleotide sequence ID" value="NZ_BAABIK010000010.1"/>
</dbReference>
<keyword evidence="1" id="KW-0812">Transmembrane</keyword>
<evidence type="ECO:0000313" key="3">
    <source>
        <dbReference type="Proteomes" id="UP001499993"/>
    </source>
</evidence>
<feature type="transmembrane region" description="Helical" evidence="1">
    <location>
        <begin position="82"/>
        <end position="104"/>
    </location>
</feature>
<accession>A0ABP9GKZ0</accession>
<proteinExistence type="predicted"/>
<evidence type="ECO:0000256" key="1">
    <source>
        <dbReference type="SAM" id="Phobius"/>
    </source>
</evidence>
<feature type="transmembrane region" description="Helical" evidence="1">
    <location>
        <begin position="134"/>
        <end position="156"/>
    </location>
</feature>
<evidence type="ECO:0000313" key="2">
    <source>
        <dbReference type="EMBL" id="GAA4939727.1"/>
    </source>
</evidence>
<name>A0ABP9GKZ0_9ACTN</name>
<gene>
    <name evidence="2" type="ORF">GCM10023224_21590</name>
</gene>
<keyword evidence="3" id="KW-1185">Reference proteome</keyword>
<dbReference type="Proteomes" id="UP001499993">
    <property type="component" value="Unassembled WGS sequence"/>
</dbReference>
<feature type="transmembrane region" description="Helical" evidence="1">
    <location>
        <begin position="31"/>
        <end position="54"/>
    </location>
</feature>
<organism evidence="2 3">
    <name type="scientific">Streptomonospora halophila</name>
    <dbReference type="NCBI Taxonomy" id="427369"/>
    <lineage>
        <taxon>Bacteria</taxon>
        <taxon>Bacillati</taxon>
        <taxon>Actinomycetota</taxon>
        <taxon>Actinomycetes</taxon>
        <taxon>Streptosporangiales</taxon>
        <taxon>Nocardiopsidaceae</taxon>
        <taxon>Streptomonospora</taxon>
    </lineage>
</organism>